<protein>
    <submittedName>
        <fullName evidence="3">Uncharacterized protein</fullName>
    </submittedName>
</protein>
<keyword evidence="4" id="KW-1185">Reference proteome</keyword>
<keyword evidence="2" id="KW-0732">Signal</keyword>
<dbReference type="EMBL" id="CP060718">
    <property type="protein sequence ID" value="QNN66394.1"/>
    <property type="molecule type" value="Genomic_DNA"/>
</dbReference>
<evidence type="ECO:0000313" key="3">
    <source>
        <dbReference type="EMBL" id="QNN66394.1"/>
    </source>
</evidence>
<name>A0A7G9SEW9_9SPHN</name>
<evidence type="ECO:0000256" key="2">
    <source>
        <dbReference type="SAM" id="SignalP"/>
    </source>
</evidence>
<reference evidence="3 4" key="1">
    <citation type="submission" date="2020-08" db="EMBL/GenBank/DDBJ databases">
        <title>Genome sequence of Sphingomonas lutea KCTC 23642T.</title>
        <authorList>
            <person name="Hyun D.-W."/>
            <person name="Bae J.-W."/>
        </authorList>
    </citation>
    <scope>NUCLEOTIDE SEQUENCE [LARGE SCALE GENOMIC DNA]</scope>
    <source>
        <strain evidence="3 4">KCTC 23642</strain>
    </source>
</reference>
<dbReference type="AlphaFoldDB" id="A0A7G9SEW9"/>
<feature type="chain" id="PRO_5029008677" evidence="2">
    <location>
        <begin position="26"/>
        <end position="133"/>
    </location>
</feature>
<sequence length="133" mass="13385">MKSGFIVRGSIALIAATALPGVALAQGWSPGAEVVGQALQVTTNGTTNTVYLDAGGAARIVTPGGNTVPATWSAANGQLCLNTGAAQECWAYNSPFQAGQPQTLTSSCNSSSTWLASATNQPQMPSSGGERGR</sequence>
<evidence type="ECO:0000256" key="1">
    <source>
        <dbReference type="SAM" id="MobiDB-lite"/>
    </source>
</evidence>
<proteinExistence type="predicted"/>
<feature type="signal peptide" evidence="2">
    <location>
        <begin position="1"/>
        <end position="25"/>
    </location>
</feature>
<gene>
    <name evidence="3" type="ORF">H9L13_06560</name>
</gene>
<feature type="region of interest" description="Disordered" evidence="1">
    <location>
        <begin position="109"/>
        <end position="133"/>
    </location>
</feature>
<feature type="compositionally biased region" description="Polar residues" evidence="1">
    <location>
        <begin position="109"/>
        <end position="126"/>
    </location>
</feature>
<evidence type="ECO:0000313" key="4">
    <source>
        <dbReference type="Proteomes" id="UP000515971"/>
    </source>
</evidence>
<dbReference type="KEGG" id="slut:H9L13_06560"/>
<organism evidence="3 4">
    <name type="scientific">Sphingomonas lutea</name>
    <dbReference type="NCBI Taxonomy" id="1045317"/>
    <lineage>
        <taxon>Bacteria</taxon>
        <taxon>Pseudomonadati</taxon>
        <taxon>Pseudomonadota</taxon>
        <taxon>Alphaproteobacteria</taxon>
        <taxon>Sphingomonadales</taxon>
        <taxon>Sphingomonadaceae</taxon>
        <taxon>Sphingomonas</taxon>
    </lineage>
</organism>
<accession>A0A7G9SEW9</accession>
<dbReference type="Proteomes" id="UP000515971">
    <property type="component" value="Chromosome"/>
</dbReference>
<dbReference type="RefSeq" id="WP_187536986.1">
    <property type="nucleotide sequence ID" value="NZ_BAABJT010000001.1"/>
</dbReference>